<evidence type="ECO:0000256" key="4">
    <source>
        <dbReference type="ARBA" id="ARBA00022801"/>
    </source>
</evidence>
<dbReference type="Pfam" id="PF01725">
    <property type="entry name" value="Ham1p_like"/>
    <property type="match status" value="1"/>
</dbReference>
<comment type="caution">
    <text evidence="9">The sequence shown here is derived from an EMBL/GenBank/DDBJ whole genome shotgun (WGS) entry which is preliminary data.</text>
</comment>
<dbReference type="CDD" id="cd00515">
    <property type="entry name" value="HAM1"/>
    <property type="match status" value="1"/>
</dbReference>
<keyword evidence="4 7" id="KW-0378">Hydrolase</keyword>
<reference evidence="9 10" key="1">
    <citation type="journal article" date="2019" name="Int. J. Syst. Evol. Microbiol.">
        <title>The Global Catalogue of Microorganisms (GCM) 10K type strain sequencing project: providing services to taxonomists for standard genome sequencing and annotation.</title>
        <authorList>
            <consortium name="The Broad Institute Genomics Platform"/>
            <consortium name="The Broad Institute Genome Sequencing Center for Infectious Disease"/>
            <person name="Wu L."/>
            <person name="Ma J."/>
        </authorList>
    </citation>
    <scope>NUCLEOTIDE SEQUENCE [LARGE SCALE GENOMIC DNA]</scope>
    <source>
        <strain evidence="9 10">JCM 15900</strain>
    </source>
</reference>
<dbReference type="Proteomes" id="UP001500984">
    <property type="component" value="Unassembled WGS sequence"/>
</dbReference>
<evidence type="ECO:0000313" key="9">
    <source>
        <dbReference type="EMBL" id="GAA2087320.1"/>
    </source>
</evidence>
<keyword evidence="6 7" id="KW-0546">Nucleotide metabolism</keyword>
<feature type="binding site" evidence="7">
    <location>
        <position position="80"/>
    </location>
    <ligand>
        <name>Mg(2+)</name>
        <dbReference type="ChEBI" id="CHEBI:18420"/>
    </ligand>
</feature>
<organism evidence="9 10">
    <name type="scientific">Brevibacterium salitolerans</name>
    <dbReference type="NCBI Taxonomy" id="1403566"/>
    <lineage>
        <taxon>Bacteria</taxon>
        <taxon>Bacillati</taxon>
        <taxon>Actinomycetota</taxon>
        <taxon>Actinomycetes</taxon>
        <taxon>Micrococcales</taxon>
        <taxon>Brevibacteriaceae</taxon>
        <taxon>Brevibacterium</taxon>
    </lineage>
</organism>
<keyword evidence="2 7" id="KW-0479">Metal-binding</keyword>
<feature type="binding site" evidence="7">
    <location>
        <position position="81"/>
    </location>
    <ligand>
        <name>substrate</name>
    </ligand>
</feature>
<evidence type="ECO:0000313" key="10">
    <source>
        <dbReference type="Proteomes" id="UP001500984"/>
    </source>
</evidence>
<comment type="caution">
    <text evidence="7">Lacks conserved residue(s) required for the propagation of feature annotation.</text>
</comment>
<keyword evidence="5 7" id="KW-0460">Magnesium</keyword>
<comment type="cofactor">
    <cofactor evidence="7">
        <name>Mg(2+)</name>
        <dbReference type="ChEBI" id="CHEBI:18420"/>
    </cofactor>
    <text evidence="7">Binds 1 Mg(2+) ion per subunit.</text>
</comment>
<feature type="binding site" evidence="7">
    <location>
        <position position="186"/>
    </location>
    <ligand>
        <name>substrate</name>
    </ligand>
</feature>
<feature type="binding site" evidence="7">
    <location>
        <begin position="191"/>
        <end position="192"/>
    </location>
    <ligand>
        <name>substrate</name>
    </ligand>
</feature>
<dbReference type="HAMAP" id="MF_01405">
    <property type="entry name" value="Non_canon_purine_NTPase"/>
    <property type="match status" value="1"/>
</dbReference>
<dbReference type="NCBIfam" id="TIGR00042">
    <property type="entry name" value="RdgB/HAM1 family non-canonical purine NTP pyrophosphatase"/>
    <property type="match status" value="1"/>
</dbReference>
<dbReference type="Gene3D" id="3.90.950.10">
    <property type="match status" value="1"/>
</dbReference>
<comment type="subunit">
    <text evidence="7">Homodimer.</text>
</comment>
<evidence type="ECO:0000256" key="6">
    <source>
        <dbReference type="ARBA" id="ARBA00023080"/>
    </source>
</evidence>
<dbReference type="RefSeq" id="WP_291796347.1">
    <property type="nucleotide sequence ID" value="NZ_BAAAPZ010000001.1"/>
</dbReference>
<evidence type="ECO:0000256" key="8">
    <source>
        <dbReference type="RuleBase" id="RU003781"/>
    </source>
</evidence>
<proteinExistence type="inferred from homology"/>
<dbReference type="PANTHER" id="PTHR11067:SF9">
    <property type="entry name" value="INOSINE TRIPHOSPHATE PYROPHOSPHATASE"/>
    <property type="match status" value="1"/>
</dbReference>
<keyword evidence="10" id="KW-1185">Reference proteome</keyword>
<dbReference type="EMBL" id="BAAAPZ010000001">
    <property type="protein sequence ID" value="GAA2087320.1"/>
    <property type="molecule type" value="Genomic_DNA"/>
</dbReference>
<comment type="function">
    <text evidence="7">Pyrophosphatase that catalyzes the hydrolysis of nucleoside triphosphates to their monophosphate derivatives, with a high preference for the non-canonical purine nucleotides XTP (xanthosine triphosphate), dITP (deoxyinosine triphosphate) and ITP. Seems to function as a house-cleaning enzyme that removes non-canonical purine nucleotides from the nucleotide pool, thus preventing their incorporation into DNA/RNA and avoiding chromosomal lesions.</text>
</comment>
<dbReference type="InterPro" id="IPR002637">
    <property type="entry name" value="RdgB/HAM1"/>
</dbReference>
<feature type="binding site" evidence="7">
    <location>
        <begin position="163"/>
        <end position="166"/>
    </location>
    <ligand>
        <name>substrate</name>
    </ligand>
</feature>
<comment type="catalytic activity">
    <reaction evidence="7">
        <text>dITP + H2O = dIMP + diphosphate + H(+)</text>
        <dbReference type="Rhea" id="RHEA:28342"/>
        <dbReference type="ChEBI" id="CHEBI:15377"/>
        <dbReference type="ChEBI" id="CHEBI:15378"/>
        <dbReference type="ChEBI" id="CHEBI:33019"/>
        <dbReference type="ChEBI" id="CHEBI:61194"/>
        <dbReference type="ChEBI" id="CHEBI:61382"/>
        <dbReference type="EC" id="3.6.1.66"/>
    </reaction>
</comment>
<dbReference type="PANTHER" id="PTHR11067">
    <property type="entry name" value="INOSINE TRIPHOSPHATE PYROPHOSPHATASE/HAM1 PROTEIN"/>
    <property type="match status" value="1"/>
</dbReference>
<evidence type="ECO:0000256" key="1">
    <source>
        <dbReference type="ARBA" id="ARBA00008023"/>
    </source>
</evidence>
<feature type="binding site" evidence="7">
    <location>
        <begin position="11"/>
        <end position="16"/>
    </location>
    <ligand>
        <name>substrate</name>
    </ligand>
</feature>
<comment type="similarity">
    <text evidence="1 7 8">Belongs to the HAM1 NTPase family.</text>
</comment>
<evidence type="ECO:0000256" key="3">
    <source>
        <dbReference type="ARBA" id="ARBA00022741"/>
    </source>
</evidence>
<comment type="catalytic activity">
    <reaction evidence="7">
        <text>ITP + H2O = IMP + diphosphate + H(+)</text>
        <dbReference type="Rhea" id="RHEA:29399"/>
        <dbReference type="ChEBI" id="CHEBI:15377"/>
        <dbReference type="ChEBI" id="CHEBI:15378"/>
        <dbReference type="ChEBI" id="CHEBI:33019"/>
        <dbReference type="ChEBI" id="CHEBI:58053"/>
        <dbReference type="ChEBI" id="CHEBI:61402"/>
        <dbReference type="EC" id="3.6.1.66"/>
    </reaction>
</comment>
<evidence type="ECO:0000256" key="7">
    <source>
        <dbReference type="HAMAP-Rule" id="MF_01405"/>
    </source>
</evidence>
<dbReference type="InterPro" id="IPR029001">
    <property type="entry name" value="ITPase-like_fam"/>
</dbReference>
<evidence type="ECO:0000256" key="5">
    <source>
        <dbReference type="ARBA" id="ARBA00022842"/>
    </source>
</evidence>
<dbReference type="EC" id="3.6.1.66" evidence="7"/>
<keyword evidence="3 7" id="KW-0547">Nucleotide-binding</keyword>
<dbReference type="SUPFAM" id="SSF52972">
    <property type="entry name" value="ITPase-like"/>
    <property type="match status" value="1"/>
</dbReference>
<name>A0ABN2W9V0_9MICO</name>
<gene>
    <name evidence="9" type="primary">rdgB</name>
    <name evidence="9" type="ORF">GCM10009823_01690</name>
</gene>
<comment type="catalytic activity">
    <reaction evidence="7">
        <text>XTP + H2O = XMP + diphosphate + H(+)</text>
        <dbReference type="Rhea" id="RHEA:28610"/>
        <dbReference type="ChEBI" id="CHEBI:15377"/>
        <dbReference type="ChEBI" id="CHEBI:15378"/>
        <dbReference type="ChEBI" id="CHEBI:33019"/>
        <dbReference type="ChEBI" id="CHEBI:57464"/>
        <dbReference type="ChEBI" id="CHEBI:61314"/>
        <dbReference type="EC" id="3.6.1.66"/>
    </reaction>
</comment>
<accession>A0ABN2W9V0</accession>
<evidence type="ECO:0000256" key="2">
    <source>
        <dbReference type="ARBA" id="ARBA00022723"/>
    </source>
</evidence>
<feature type="active site" description="Proton acceptor" evidence="7">
    <location>
        <position position="80"/>
    </location>
</feature>
<sequence>MTPLTEVVLATRNEGKRAELEALLALTLGTDGGDAAVRVRSAAELGLPDVVEDGVTFEENALLKARSAARITGLPAMADDSGLAVEVLGGAPGIFSARWSGTHGDDAANNALLLAQLADVPDAHRGAAFVCAAAYVHPDGTEIVCHGRFRGRLLRAPRGENGFGYDPLFLPDGEERTAAELAPEEKNRISHRALAFRALADRLRTSGAADGR</sequence>
<protein>
    <recommendedName>
        <fullName evidence="7">dITP/XTP pyrophosphatase</fullName>
        <ecNumber evidence="7">3.6.1.66</ecNumber>
    </recommendedName>
    <alternativeName>
        <fullName evidence="7">Non-canonical purine NTP pyrophosphatase</fullName>
    </alternativeName>
    <alternativeName>
        <fullName evidence="7">Non-standard purine NTP pyrophosphatase</fullName>
    </alternativeName>
    <alternativeName>
        <fullName evidence="7">Nucleoside-triphosphate diphosphatase</fullName>
    </alternativeName>
    <alternativeName>
        <fullName evidence="7">Nucleoside-triphosphate pyrophosphatase</fullName>
        <shortName evidence="7">NTPase</shortName>
    </alternativeName>
</protein>
<dbReference type="InterPro" id="IPR020922">
    <property type="entry name" value="dITP/XTP_pyrophosphatase"/>
</dbReference>